<reference evidence="1" key="1">
    <citation type="submission" date="2020-04" db="EMBL/GenBank/DDBJ databases">
        <title>A desert anoxygenic phototrophic bacterium fixes CO2 using RubisCO under aerobic conditions.</title>
        <authorList>
            <person name="Tang K."/>
        </authorList>
    </citation>
    <scope>NUCLEOTIDE SEQUENCE [LARGE SCALE GENOMIC DNA]</scope>
    <source>
        <strain evidence="1">MIMtkB3</strain>
    </source>
</reference>
<dbReference type="AlphaFoldDB" id="A0A858R961"/>
<proteinExistence type="predicted"/>
<keyword evidence="2" id="KW-1185">Reference proteome</keyword>
<name>A0A858R961_9PROT</name>
<dbReference type="EMBL" id="CP051775">
    <property type="protein sequence ID" value="QJE73907.1"/>
    <property type="molecule type" value="Genomic_DNA"/>
</dbReference>
<protein>
    <submittedName>
        <fullName evidence="1">Uncharacterized protein</fullName>
    </submittedName>
</protein>
<gene>
    <name evidence="1" type="ORF">HHL28_13110</name>
</gene>
<evidence type="ECO:0000313" key="2">
    <source>
        <dbReference type="Proteomes" id="UP000501891"/>
    </source>
</evidence>
<accession>A0A858R961</accession>
<dbReference type="Proteomes" id="UP000501891">
    <property type="component" value="Chromosome"/>
</dbReference>
<sequence length="112" mass="11742">MTALAKTATPAQGRTLGSLGFAKSGKPARIARDLLRAAAALEADGRLSGVRSRKLSVRVDPGALEAAAERLGLDNPSDVVNAAILLAAEPDPFKDWWLNPGAPLPEDFERAL</sequence>
<dbReference type="KEGG" id="acru:HHL28_13110"/>
<evidence type="ECO:0000313" key="1">
    <source>
        <dbReference type="EMBL" id="QJE73907.1"/>
    </source>
</evidence>
<organism evidence="1 2">
    <name type="scientific">Aerophototrophica crusticola</name>
    <dbReference type="NCBI Taxonomy" id="1709002"/>
    <lineage>
        <taxon>Bacteria</taxon>
        <taxon>Pseudomonadati</taxon>
        <taxon>Pseudomonadota</taxon>
        <taxon>Alphaproteobacteria</taxon>
        <taxon>Rhodospirillales</taxon>
        <taxon>Rhodospirillaceae</taxon>
        <taxon>Aerophototrophica</taxon>
    </lineage>
</organism>